<dbReference type="AlphaFoldDB" id="A0A402BAR3"/>
<dbReference type="PANTHER" id="PTHR38011:SF11">
    <property type="entry name" value="2,5-DIAMINO-6-RIBOSYLAMINO-4(3H)-PYRIMIDINONE 5'-PHOSPHATE REDUCTASE"/>
    <property type="match status" value="1"/>
</dbReference>
<protein>
    <recommendedName>
        <fullName evidence="1">Bacterial bifunctional deaminase-reductase C-terminal domain-containing protein</fullName>
    </recommendedName>
</protein>
<organism evidence="2 3">
    <name type="scientific">Dictyobacter alpinus</name>
    <dbReference type="NCBI Taxonomy" id="2014873"/>
    <lineage>
        <taxon>Bacteria</taxon>
        <taxon>Bacillati</taxon>
        <taxon>Chloroflexota</taxon>
        <taxon>Ktedonobacteria</taxon>
        <taxon>Ktedonobacterales</taxon>
        <taxon>Dictyobacteraceae</taxon>
        <taxon>Dictyobacter</taxon>
    </lineage>
</organism>
<dbReference type="EMBL" id="BIFT01000001">
    <property type="protein sequence ID" value="GCE28396.1"/>
    <property type="molecule type" value="Genomic_DNA"/>
</dbReference>
<keyword evidence="3" id="KW-1185">Reference proteome</keyword>
<evidence type="ECO:0000259" key="1">
    <source>
        <dbReference type="Pfam" id="PF01872"/>
    </source>
</evidence>
<gene>
    <name evidence="2" type="ORF">KDA_38800</name>
</gene>
<sequence>MRKIITTMWVSLDGFIAGPNGEMDWIGELYDEAMGEYQFAFVSSADTLLLGRVTYQSFAGSWPHVPDSPTVSEGEKAYARKLNALQKVVFSKTLDSVEWNNSRLLREVNPADIEQLKQEPGRDIIIYGSATLVQTLTNLGLIDEYQILVHPVILGAGKPLFKDITDKVKLKLVNATTNPSGVIVLSYQPRAESASTH</sequence>
<dbReference type="SUPFAM" id="SSF53597">
    <property type="entry name" value="Dihydrofolate reductase-like"/>
    <property type="match status" value="1"/>
</dbReference>
<dbReference type="InterPro" id="IPR050765">
    <property type="entry name" value="Riboflavin_Biosynth_HTPR"/>
</dbReference>
<dbReference type="InterPro" id="IPR002734">
    <property type="entry name" value="RibDG_C"/>
</dbReference>
<reference evidence="3" key="1">
    <citation type="submission" date="2018-12" db="EMBL/GenBank/DDBJ databases">
        <title>Tengunoibacter tsumagoiensis gen. nov., sp. nov., Dictyobacter kobayashii sp. nov., D. alpinus sp. nov., and D. joshuensis sp. nov. and description of Dictyobacteraceae fam. nov. within the order Ktedonobacterales isolated from Tengu-no-mugimeshi.</title>
        <authorList>
            <person name="Wang C.M."/>
            <person name="Zheng Y."/>
            <person name="Sakai Y."/>
            <person name="Toyoda A."/>
            <person name="Minakuchi Y."/>
            <person name="Abe K."/>
            <person name="Yokota A."/>
            <person name="Yabe S."/>
        </authorList>
    </citation>
    <scope>NUCLEOTIDE SEQUENCE [LARGE SCALE GENOMIC DNA]</scope>
    <source>
        <strain evidence="3">Uno16</strain>
    </source>
</reference>
<dbReference type="GO" id="GO:0009231">
    <property type="term" value="P:riboflavin biosynthetic process"/>
    <property type="evidence" value="ECO:0007669"/>
    <property type="project" value="InterPro"/>
</dbReference>
<dbReference type="Pfam" id="PF01872">
    <property type="entry name" value="RibD_C"/>
    <property type="match status" value="1"/>
</dbReference>
<dbReference type="PANTHER" id="PTHR38011">
    <property type="entry name" value="DIHYDROFOLATE REDUCTASE FAMILY PROTEIN (AFU_ORTHOLOGUE AFUA_8G06820)"/>
    <property type="match status" value="1"/>
</dbReference>
<dbReference type="OrthoDB" id="195113at2"/>
<dbReference type="InterPro" id="IPR024072">
    <property type="entry name" value="DHFR-like_dom_sf"/>
</dbReference>
<name>A0A402BAR3_9CHLR</name>
<accession>A0A402BAR3</accession>
<dbReference type="Proteomes" id="UP000287171">
    <property type="component" value="Unassembled WGS sequence"/>
</dbReference>
<comment type="caution">
    <text evidence="2">The sequence shown here is derived from an EMBL/GenBank/DDBJ whole genome shotgun (WGS) entry which is preliminary data.</text>
</comment>
<dbReference type="Gene3D" id="3.40.430.10">
    <property type="entry name" value="Dihydrofolate Reductase, subunit A"/>
    <property type="match status" value="1"/>
</dbReference>
<dbReference type="GO" id="GO:0008703">
    <property type="term" value="F:5-amino-6-(5-phosphoribosylamino)uracil reductase activity"/>
    <property type="evidence" value="ECO:0007669"/>
    <property type="project" value="InterPro"/>
</dbReference>
<evidence type="ECO:0000313" key="3">
    <source>
        <dbReference type="Proteomes" id="UP000287171"/>
    </source>
</evidence>
<dbReference type="RefSeq" id="WP_126628617.1">
    <property type="nucleotide sequence ID" value="NZ_BIFT01000001.1"/>
</dbReference>
<feature type="domain" description="Bacterial bifunctional deaminase-reductase C-terminal" evidence="1">
    <location>
        <begin position="2"/>
        <end position="183"/>
    </location>
</feature>
<proteinExistence type="predicted"/>
<evidence type="ECO:0000313" key="2">
    <source>
        <dbReference type="EMBL" id="GCE28396.1"/>
    </source>
</evidence>